<dbReference type="RefSeq" id="WP_157445517.1">
    <property type="nucleotide sequence ID" value="NZ_JACIEQ010000001.1"/>
</dbReference>
<evidence type="ECO:0000313" key="3">
    <source>
        <dbReference type="Proteomes" id="UP000585681"/>
    </source>
</evidence>
<feature type="transmembrane region" description="Helical" evidence="1">
    <location>
        <begin position="141"/>
        <end position="159"/>
    </location>
</feature>
<reference evidence="2 3" key="1">
    <citation type="submission" date="2020-08" db="EMBL/GenBank/DDBJ databases">
        <title>Genomic Encyclopedia of Type Strains, Phase IV (KMG-IV): sequencing the most valuable type-strain genomes for metagenomic binning, comparative biology and taxonomic classification.</title>
        <authorList>
            <person name="Goeker M."/>
        </authorList>
    </citation>
    <scope>NUCLEOTIDE SEQUENCE [LARGE SCALE GENOMIC DNA]</scope>
    <source>
        <strain evidence="2 3">DSM 105040</strain>
    </source>
</reference>
<sequence>MSRPNPIYMAGFLLLVVAIYGAAALLKGGLYVGNYEGDTAHLVDLVLRLAAGERPHQDFMTPLGILGYAPIALFVRLGAGVGHAIMLGQVLVALCLVPAIWWAGVSRLSGAWPYLFGFFALVLVLALSQGQVSSATSIAMYYNRWAWAAAYVAVLVAVTEPRHRRSALADGLSIGMLMAFLALSKLTYFISFAVPLLLALALRRQWAVIGIAAGAGAGVAALVTLVAGVAFWGGYLGDLITVASSGVRPYPTAPFLETLRLPTHIGGTLLMFLSVILLRQAGQRYEGLILLVLAPAFFYVTFQNFGNDPQWTVLAGFLVLLMRPGEEVKNPFGWDLRQALNMAAVAFFAIGSPAAFNMIYSPVVHFGAADADYTPFLPNRPDHADLKGELERSYQFKVSSAPEYPAVAAQARALRPVAEKTVLNGEVLNWCEIGNGPVGWYRSMAQELDAAGYGGEDRIMVADILNVLWMFGDLKPLKGSGPWYYGGAPGLENTDYVLVPFCPYKTSERRRILKAIEARGVPLTEVYRSELFILLRRGAIQG</sequence>
<feature type="transmembrane region" description="Helical" evidence="1">
    <location>
        <begin position="339"/>
        <end position="360"/>
    </location>
</feature>
<feature type="transmembrane region" description="Helical" evidence="1">
    <location>
        <begin position="7"/>
        <end position="26"/>
    </location>
</feature>
<dbReference type="AlphaFoldDB" id="A0A840CAJ6"/>
<protein>
    <recommendedName>
        <fullName evidence="4">DUF2029 domain-containing protein</fullName>
    </recommendedName>
</protein>
<keyword evidence="1" id="KW-0472">Membrane</keyword>
<evidence type="ECO:0008006" key="4">
    <source>
        <dbReference type="Google" id="ProtNLM"/>
    </source>
</evidence>
<evidence type="ECO:0000313" key="2">
    <source>
        <dbReference type="EMBL" id="MBB4020588.1"/>
    </source>
</evidence>
<keyword evidence="1" id="KW-1133">Transmembrane helix</keyword>
<comment type="caution">
    <text evidence="2">The sequence shown here is derived from an EMBL/GenBank/DDBJ whole genome shotgun (WGS) entry which is preliminary data.</text>
</comment>
<organism evidence="2 3">
    <name type="scientific">Actibacterium naphthalenivorans</name>
    <dbReference type="NCBI Taxonomy" id="1614693"/>
    <lineage>
        <taxon>Bacteria</taxon>
        <taxon>Pseudomonadati</taxon>
        <taxon>Pseudomonadota</taxon>
        <taxon>Alphaproteobacteria</taxon>
        <taxon>Rhodobacterales</taxon>
        <taxon>Roseobacteraceae</taxon>
        <taxon>Actibacterium</taxon>
    </lineage>
</organism>
<dbReference type="Proteomes" id="UP000585681">
    <property type="component" value="Unassembled WGS sequence"/>
</dbReference>
<feature type="transmembrane region" description="Helical" evidence="1">
    <location>
        <begin position="285"/>
        <end position="302"/>
    </location>
</feature>
<feature type="transmembrane region" description="Helical" evidence="1">
    <location>
        <begin position="59"/>
        <end position="77"/>
    </location>
</feature>
<evidence type="ECO:0000256" key="1">
    <source>
        <dbReference type="SAM" id="Phobius"/>
    </source>
</evidence>
<name>A0A840CAJ6_9RHOB</name>
<feature type="transmembrane region" description="Helical" evidence="1">
    <location>
        <begin position="171"/>
        <end position="199"/>
    </location>
</feature>
<feature type="transmembrane region" description="Helical" evidence="1">
    <location>
        <begin position="84"/>
        <end position="105"/>
    </location>
</feature>
<feature type="transmembrane region" description="Helical" evidence="1">
    <location>
        <begin position="206"/>
        <end position="232"/>
    </location>
</feature>
<dbReference type="EMBL" id="JACIEQ010000001">
    <property type="protein sequence ID" value="MBB4020588.1"/>
    <property type="molecule type" value="Genomic_DNA"/>
</dbReference>
<gene>
    <name evidence="2" type="ORF">GGR17_000379</name>
</gene>
<keyword evidence="3" id="KW-1185">Reference proteome</keyword>
<accession>A0A840CAJ6</accession>
<feature type="transmembrane region" description="Helical" evidence="1">
    <location>
        <begin position="261"/>
        <end position="278"/>
    </location>
</feature>
<keyword evidence="1" id="KW-0812">Transmembrane</keyword>
<feature type="transmembrane region" description="Helical" evidence="1">
    <location>
        <begin position="111"/>
        <end position="129"/>
    </location>
</feature>
<proteinExistence type="predicted"/>